<name>A0A2H9T6U8_9ZZZZ</name>
<comment type="caution">
    <text evidence="1">The sequence shown here is derived from an EMBL/GenBank/DDBJ whole genome shotgun (WGS) entry which is preliminary data.</text>
</comment>
<accession>A0A2H9T6U8</accession>
<gene>
    <name evidence="1" type="ORF">CI610_02073</name>
</gene>
<organism evidence="1">
    <name type="scientific">invertebrate metagenome</name>
    <dbReference type="NCBI Taxonomy" id="1711999"/>
    <lineage>
        <taxon>unclassified sequences</taxon>
        <taxon>metagenomes</taxon>
        <taxon>organismal metagenomes</taxon>
    </lineage>
</organism>
<proteinExistence type="predicted"/>
<evidence type="ECO:0000313" key="1">
    <source>
        <dbReference type="EMBL" id="PJE78957.1"/>
    </source>
</evidence>
<sequence length="68" mass="8092">MHQFKTRLEHHSINTPHHQSTITFRIQVRTIGDLILFPRGFCLENNDMKFFVPNQKCLQSISVVIYHQ</sequence>
<reference evidence="1" key="1">
    <citation type="journal article" date="2017" name="Appl. Environ. Microbiol.">
        <title>Molecular characterization of an Endozoicomonas-like organism causing infection in king scallop Pecten maximus L.</title>
        <authorList>
            <person name="Cano I."/>
            <person name="van Aerle R."/>
            <person name="Ross S."/>
            <person name="Verner-Jeffreys D.W."/>
            <person name="Paley R.K."/>
            <person name="Rimmer G."/>
            <person name="Ryder D."/>
            <person name="Hooper P."/>
            <person name="Stone D."/>
            <person name="Feist S.W."/>
        </authorList>
    </citation>
    <scope>NUCLEOTIDE SEQUENCE</scope>
</reference>
<dbReference type="AlphaFoldDB" id="A0A2H9T6U8"/>
<protein>
    <submittedName>
        <fullName evidence="1">Uncharacterized protein</fullName>
    </submittedName>
</protein>
<dbReference type="EMBL" id="NSIT01000111">
    <property type="protein sequence ID" value="PJE78957.1"/>
    <property type="molecule type" value="Genomic_DNA"/>
</dbReference>